<proteinExistence type="predicted"/>
<evidence type="ECO:0000313" key="1">
    <source>
        <dbReference type="EMBL" id="MPM71555.1"/>
    </source>
</evidence>
<gene>
    <name evidence="1" type="ORF">SDC9_118522</name>
</gene>
<comment type="caution">
    <text evidence="1">The sequence shown here is derived from an EMBL/GenBank/DDBJ whole genome shotgun (WGS) entry which is preliminary data.</text>
</comment>
<reference evidence="1" key="1">
    <citation type="submission" date="2019-08" db="EMBL/GenBank/DDBJ databases">
        <authorList>
            <person name="Kucharzyk K."/>
            <person name="Murdoch R.W."/>
            <person name="Higgins S."/>
            <person name="Loffler F."/>
        </authorList>
    </citation>
    <scope>NUCLEOTIDE SEQUENCE</scope>
</reference>
<dbReference type="EMBL" id="VSSQ01024185">
    <property type="protein sequence ID" value="MPM71555.1"/>
    <property type="molecule type" value="Genomic_DNA"/>
</dbReference>
<sequence length="251" mass="27286">MQRINILYSSADETPEKILNVEGPPLKADLSALEKFYTQRGLKEKIGLDEFLNYWENEAAEKLRRPAARVVFMPAADAEEKFGAGIVKTNDSVAKAAMMVWTIGPGLEKEAGLLSSDKENTITGFLLDIAGSIALHAMHDQLIRWLKDECACRDKLYINGEFYPGMGSLSKDLLENISKTGDTERLLGVSVPGGAFFRPGKTQCSLIALGSADNETTTTARACTPCSGRKCLYYQLGGCHMMTCGSGDKGT</sequence>
<accession>A0A645C1Y5</accession>
<dbReference type="AlphaFoldDB" id="A0A645C1Y5"/>
<organism evidence="1">
    <name type="scientific">bioreactor metagenome</name>
    <dbReference type="NCBI Taxonomy" id="1076179"/>
    <lineage>
        <taxon>unclassified sequences</taxon>
        <taxon>metagenomes</taxon>
        <taxon>ecological metagenomes</taxon>
    </lineage>
</organism>
<name>A0A645C1Y5_9ZZZZ</name>
<dbReference type="Gene3D" id="3.40.109.40">
    <property type="match status" value="1"/>
</dbReference>
<protein>
    <recommendedName>
        <fullName evidence="2">AdoMet activation domain-containing protein</fullName>
    </recommendedName>
</protein>
<evidence type="ECO:0008006" key="2">
    <source>
        <dbReference type="Google" id="ProtNLM"/>
    </source>
</evidence>